<dbReference type="PANTHER" id="PTHR46648">
    <property type="entry name" value="HIT FAMILY PROTEIN 1"/>
    <property type="match status" value="1"/>
</dbReference>
<dbReference type="Gene3D" id="3.30.428.10">
    <property type="entry name" value="HIT-like"/>
    <property type="match status" value="1"/>
</dbReference>
<dbReference type="RefSeq" id="WP_073382938.1">
    <property type="nucleotide sequence ID" value="NZ_FQZK01000023.1"/>
</dbReference>
<feature type="domain" description="HIT" evidence="2">
    <location>
        <begin position="10"/>
        <end position="116"/>
    </location>
</feature>
<dbReference type="EMBL" id="FQZK01000023">
    <property type="protein sequence ID" value="SHK55286.1"/>
    <property type="molecule type" value="Genomic_DNA"/>
</dbReference>
<dbReference type="OrthoDB" id="9784774at2"/>
<dbReference type="STRING" id="758803.SAMN05421803_12340"/>
<gene>
    <name evidence="3" type="ORF">SAMN05421803_12340</name>
</gene>
<evidence type="ECO:0000259" key="2">
    <source>
        <dbReference type="PROSITE" id="PS51084"/>
    </source>
</evidence>
<comment type="caution">
    <text evidence="1">Lacks conserved residue(s) required for the propagation of feature annotation.</text>
</comment>
<accession>A0A1M6TEM0</accession>
<proteinExistence type="predicted"/>
<dbReference type="InterPro" id="IPR036265">
    <property type="entry name" value="HIT-like_sf"/>
</dbReference>
<evidence type="ECO:0000256" key="1">
    <source>
        <dbReference type="PROSITE-ProRule" id="PRU00464"/>
    </source>
</evidence>
<dbReference type="PROSITE" id="PS51084">
    <property type="entry name" value="HIT_2"/>
    <property type="match status" value="1"/>
</dbReference>
<evidence type="ECO:0000313" key="4">
    <source>
        <dbReference type="Proteomes" id="UP000184452"/>
    </source>
</evidence>
<dbReference type="GO" id="GO:0016787">
    <property type="term" value="F:hydrolase activity"/>
    <property type="evidence" value="ECO:0007669"/>
    <property type="project" value="UniProtKB-KW"/>
</dbReference>
<evidence type="ECO:0000313" key="3">
    <source>
        <dbReference type="EMBL" id="SHK55286.1"/>
    </source>
</evidence>
<dbReference type="Pfam" id="PF01230">
    <property type="entry name" value="HIT"/>
    <property type="match status" value="1"/>
</dbReference>
<name>A0A1M6TEM0_9ACTN</name>
<dbReference type="AlphaFoldDB" id="A0A1M6TEM0"/>
<dbReference type="GO" id="GO:0009117">
    <property type="term" value="P:nucleotide metabolic process"/>
    <property type="evidence" value="ECO:0007669"/>
    <property type="project" value="TreeGrafter"/>
</dbReference>
<dbReference type="PRINTS" id="PR00332">
    <property type="entry name" value="HISTRIAD"/>
</dbReference>
<dbReference type="Proteomes" id="UP000184452">
    <property type="component" value="Unassembled WGS sequence"/>
</dbReference>
<protein>
    <submittedName>
        <fullName evidence="3">Diadenosine tetraphosphate (Ap4A) hydrolase</fullName>
    </submittedName>
</protein>
<dbReference type="PANTHER" id="PTHR46648:SF1">
    <property type="entry name" value="ADENOSINE 5'-MONOPHOSPHORAMIDASE HNT1"/>
    <property type="match status" value="1"/>
</dbReference>
<keyword evidence="3" id="KW-0378">Hydrolase</keyword>
<reference evidence="3 4" key="1">
    <citation type="submission" date="2016-11" db="EMBL/GenBank/DDBJ databases">
        <authorList>
            <person name="Jaros S."/>
            <person name="Januszkiewicz K."/>
            <person name="Wedrychowicz H."/>
        </authorList>
    </citation>
    <scope>NUCLEOTIDE SEQUENCE [LARGE SCALE GENOMIC DNA]</scope>
    <source>
        <strain evidence="3 4">CGMCC 4.5723</strain>
    </source>
</reference>
<organism evidence="3 4">
    <name type="scientific">Nocardiopsis flavescens</name>
    <dbReference type="NCBI Taxonomy" id="758803"/>
    <lineage>
        <taxon>Bacteria</taxon>
        <taxon>Bacillati</taxon>
        <taxon>Actinomycetota</taxon>
        <taxon>Actinomycetes</taxon>
        <taxon>Streptosporangiales</taxon>
        <taxon>Nocardiopsidaceae</taxon>
        <taxon>Nocardiopsis</taxon>
    </lineage>
</organism>
<dbReference type="SUPFAM" id="SSF54197">
    <property type="entry name" value="HIT-like"/>
    <property type="match status" value="1"/>
</dbReference>
<sequence>MSADHDARCVFCRIAAGRAPAHRIWEDAGHLAFLSTSPNTEGFSVVIPKAHRSSYVVDLEAGEYAALHLAAREVARLLDAAFTDVARTGIMYEGYGVDHAHAKLFPMHGTAGNAGRGWRAVASTATGYFDRYEGYLSSHDHERAEDGWLAEVAARIRTAAG</sequence>
<dbReference type="InterPro" id="IPR011146">
    <property type="entry name" value="HIT-like"/>
</dbReference>
<keyword evidence="4" id="KW-1185">Reference proteome</keyword>
<dbReference type="InterPro" id="IPR001310">
    <property type="entry name" value="Histidine_triad_HIT"/>
</dbReference>